<evidence type="ECO:0000256" key="2">
    <source>
        <dbReference type="ARBA" id="ARBA00012918"/>
    </source>
</evidence>
<evidence type="ECO:0000256" key="7">
    <source>
        <dbReference type="SAM" id="MobiDB-lite"/>
    </source>
</evidence>
<dbReference type="PROSITE" id="PS51130">
    <property type="entry name" value="PDXT_SNO_2"/>
    <property type="match status" value="1"/>
</dbReference>
<evidence type="ECO:0000256" key="1">
    <source>
        <dbReference type="ARBA" id="ARBA00008345"/>
    </source>
</evidence>
<dbReference type="PROSITE" id="PS51273">
    <property type="entry name" value="GATASE_TYPE_1"/>
    <property type="match status" value="1"/>
</dbReference>
<dbReference type="InterPro" id="IPR029062">
    <property type="entry name" value="Class_I_gatase-like"/>
</dbReference>
<feature type="region of interest" description="Disordered" evidence="7">
    <location>
        <begin position="232"/>
        <end position="271"/>
    </location>
</feature>
<evidence type="ECO:0000256" key="6">
    <source>
        <dbReference type="ARBA" id="ARBA00049534"/>
    </source>
</evidence>
<reference evidence="8 9" key="1">
    <citation type="submission" date="2024-06" db="EMBL/GenBank/DDBJ databases">
        <authorList>
            <person name="Kraege A."/>
            <person name="Thomma B."/>
        </authorList>
    </citation>
    <scope>NUCLEOTIDE SEQUENCE [LARGE SCALE GENOMIC DNA]</scope>
</reference>
<dbReference type="NCBIfam" id="TIGR03800">
    <property type="entry name" value="PLP_synth_Pdx2"/>
    <property type="match status" value="1"/>
</dbReference>
<dbReference type="InterPro" id="IPR002161">
    <property type="entry name" value="PdxT/SNO"/>
</dbReference>
<dbReference type="InterPro" id="IPR021196">
    <property type="entry name" value="PdxT/SNO_CS"/>
</dbReference>
<dbReference type="Gene3D" id="3.40.50.880">
    <property type="match status" value="1"/>
</dbReference>
<organism evidence="8 9">
    <name type="scientific">Coccomyxa viridis</name>
    <dbReference type="NCBI Taxonomy" id="1274662"/>
    <lineage>
        <taxon>Eukaryota</taxon>
        <taxon>Viridiplantae</taxon>
        <taxon>Chlorophyta</taxon>
        <taxon>core chlorophytes</taxon>
        <taxon>Trebouxiophyceae</taxon>
        <taxon>Trebouxiophyceae incertae sedis</taxon>
        <taxon>Coccomyxaceae</taxon>
        <taxon>Coccomyxa</taxon>
    </lineage>
</organism>
<keyword evidence="4" id="KW-0315">Glutamine amidotransferase</keyword>
<dbReference type="SUPFAM" id="SSF52317">
    <property type="entry name" value="Class I glutamine amidotransferase-like"/>
    <property type="match status" value="1"/>
</dbReference>
<dbReference type="PANTHER" id="PTHR31559:SF0">
    <property type="entry name" value="PYRIDOXAL 5'-PHOSPHATE SYNTHASE SUBUNIT SNO1-RELATED"/>
    <property type="match status" value="1"/>
</dbReference>
<name>A0ABP1FLI9_9CHLO</name>
<comment type="catalytic activity">
    <reaction evidence="6">
        <text>L-glutamine + H2O = L-glutamate + NH4(+)</text>
        <dbReference type="Rhea" id="RHEA:15889"/>
        <dbReference type="ChEBI" id="CHEBI:15377"/>
        <dbReference type="ChEBI" id="CHEBI:28938"/>
        <dbReference type="ChEBI" id="CHEBI:29985"/>
        <dbReference type="ChEBI" id="CHEBI:58359"/>
        <dbReference type="EC" id="3.5.1.2"/>
    </reaction>
</comment>
<dbReference type="EC" id="3.5.1.2" evidence="2"/>
<protein>
    <recommendedName>
        <fullName evidence="2">glutaminase</fullName>
        <ecNumber evidence="2">3.5.1.2</ecNumber>
    </recommendedName>
</protein>
<dbReference type="PROSITE" id="PS01236">
    <property type="entry name" value="PDXT_SNO_1"/>
    <property type="match status" value="1"/>
</dbReference>
<evidence type="ECO:0000256" key="5">
    <source>
        <dbReference type="ARBA" id="ARBA00023239"/>
    </source>
</evidence>
<keyword evidence="5" id="KW-0456">Lyase</keyword>
<dbReference type="HAMAP" id="MF_01615">
    <property type="entry name" value="PdxT"/>
    <property type="match status" value="1"/>
</dbReference>
<dbReference type="EMBL" id="CAXHTA020000004">
    <property type="protein sequence ID" value="CAL5220825.1"/>
    <property type="molecule type" value="Genomic_DNA"/>
</dbReference>
<dbReference type="CDD" id="cd01749">
    <property type="entry name" value="GATase1_PB"/>
    <property type="match status" value="1"/>
</dbReference>
<evidence type="ECO:0000256" key="4">
    <source>
        <dbReference type="ARBA" id="ARBA00022962"/>
    </source>
</evidence>
<gene>
    <name evidence="8" type="primary">g2902</name>
    <name evidence="8" type="ORF">VP750_LOCUS2484</name>
</gene>
<dbReference type="Pfam" id="PF01174">
    <property type="entry name" value="SNO"/>
    <property type="match status" value="1"/>
</dbReference>
<dbReference type="Proteomes" id="UP001497392">
    <property type="component" value="Unassembled WGS sequence"/>
</dbReference>
<keyword evidence="3" id="KW-0378">Hydrolase</keyword>
<evidence type="ECO:0000313" key="8">
    <source>
        <dbReference type="EMBL" id="CAL5220825.1"/>
    </source>
</evidence>
<keyword evidence="9" id="KW-1185">Reference proteome</keyword>
<dbReference type="PANTHER" id="PTHR31559">
    <property type="entry name" value="PYRIDOXAL 5'-PHOSPHATE SYNTHASE SUBUNIT SNO"/>
    <property type="match status" value="1"/>
</dbReference>
<evidence type="ECO:0000256" key="3">
    <source>
        <dbReference type="ARBA" id="ARBA00022801"/>
    </source>
</evidence>
<comment type="similarity">
    <text evidence="1">Belongs to the glutaminase PdxT/SNO family.</text>
</comment>
<comment type="caution">
    <text evidence="8">The sequence shown here is derived from an EMBL/GenBank/DDBJ whole genome shotgun (WGS) entry which is preliminary data.</text>
</comment>
<evidence type="ECO:0000313" key="9">
    <source>
        <dbReference type="Proteomes" id="UP001497392"/>
    </source>
</evidence>
<feature type="compositionally biased region" description="Low complexity" evidence="7">
    <location>
        <begin position="238"/>
        <end position="258"/>
    </location>
</feature>
<sequence length="271" mass="29489">MERKLADTHTSSDCDIVIGVLALQGAFREHIAHFSKVPGVTALEVRKKEDLEGLDGLVIPGGESTTMALIAERWGMIPELRTFAKGGRPIWGTCAGLIFLADKASGQKEGGQALLGGLDCKVQRNFFGAQINSFESQLPVPKQLEPFQRGPQDYRAMFIRAPAIMETGPSVEVLSEYRLSPEEQAVTEGRESVVVAVRSKQLLATSFHPELTEDSRWHETFAEMVRRHIAGNKATANGRSSSSASLSSMGSQRSGMSRPANMPVYGSQDKL</sequence>
<accession>A0ABP1FLI9</accession>
<proteinExistence type="inferred from homology"/>